<sequence length="60" mass="6432">MAGLPRAFISAKYELKTGMSEPLEARHVGYTTLAGIGAQSAPRGFAVLPMHHHLTTVRGE</sequence>
<dbReference type="Proteomes" id="UP000616499">
    <property type="component" value="Unassembled WGS sequence"/>
</dbReference>
<organism evidence="1 2">
    <name type="scientific">Pseudomonas asuensis</name>
    <dbReference type="NCBI Taxonomy" id="1825787"/>
    <lineage>
        <taxon>Bacteria</taxon>
        <taxon>Pseudomonadati</taxon>
        <taxon>Pseudomonadota</taxon>
        <taxon>Gammaproteobacteria</taxon>
        <taxon>Pseudomonadales</taxon>
        <taxon>Pseudomonadaceae</taxon>
        <taxon>Pseudomonas</taxon>
    </lineage>
</organism>
<keyword evidence="2" id="KW-1185">Reference proteome</keyword>
<dbReference type="EMBL" id="BMNW01000007">
    <property type="protein sequence ID" value="GGM19959.1"/>
    <property type="molecule type" value="Genomic_DNA"/>
</dbReference>
<gene>
    <name evidence="1" type="ORF">GCM10009425_33480</name>
</gene>
<name>A0ABQ2GZJ8_9PSED</name>
<evidence type="ECO:0000313" key="1">
    <source>
        <dbReference type="EMBL" id="GGM19959.1"/>
    </source>
</evidence>
<protein>
    <submittedName>
        <fullName evidence="1">Uncharacterized protein</fullName>
    </submittedName>
</protein>
<accession>A0ABQ2GZJ8</accession>
<comment type="caution">
    <text evidence="1">The sequence shown here is derived from an EMBL/GenBank/DDBJ whole genome shotgun (WGS) entry which is preliminary data.</text>
</comment>
<evidence type="ECO:0000313" key="2">
    <source>
        <dbReference type="Proteomes" id="UP000616499"/>
    </source>
</evidence>
<reference evidence="2" key="1">
    <citation type="journal article" date="2019" name="Int. J. Syst. Evol. Microbiol.">
        <title>The Global Catalogue of Microorganisms (GCM) 10K type strain sequencing project: providing services to taxonomists for standard genome sequencing and annotation.</title>
        <authorList>
            <consortium name="The Broad Institute Genomics Platform"/>
            <consortium name="The Broad Institute Genome Sequencing Center for Infectious Disease"/>
            <person name="Wu L."/>
            <person name="Ma J."/>
        </authorList>
    </citation>
    <scope>NUCLEOTIDE SEQUENCE [LARGE SCALE GENOMIC DNA]</scope>
    <source>
        <strain evidence="2">JCM 13501</strain>
    </source>
</reference>
<proteinExistence type="predicted"/>